<feature type="domain" description="Swt1-like HEPN" evidence="2">
    <location>
        <begin position="11"/>
        <end position="133"/>
    </location>
</feature>
<dbReference type="EMBL" id="BAABIE010000002">
    <property type="protein sequence ID" value="GAA4740229.1"/>
    <property type="molecule type" value="Genomic_DNA"/>
</dbReference>
<protein>
    <submittedName>
        <fullName evidence="3">Swt1 family HEPN domain-containing protein</fullName>
    </submittedName>
</protein>
<evidence type="ECO:0000313" key="4">
    <source>
        <dbReference type="Proteomes" id="UP001500822"/>
    </source>
</evidence>
<dbReference type="InterPro" id="IPR041650">
    <property type="entry name" value="HEPN_Swt1"/>
</dbReference>
<gene>
    <name evidence="3" type="ORF">GCM10023217_05250</name>
</gene>
<dbReference type="Pfam" id="PF04465">
    <property type="entry name" value="DUF499"/>
    <property type="match status" value="1"/>
</dbReference>
<evidence type="ECO:0000313" key="3">
    <source>
        <dbReference type="EMBL" id="GAA4740229.1"/>
    </source>
</evidence>
<proteinExistence type="predicted"/>
<comment type="caution">
    <text evidence="3">The sequence shown here is derived from an EMBL/GenBank/DDBJ whole genome shotgun (WGS) entry which is preliminary data.</text>
</comment>
<reference evidence="4" key="1">
    <citation type="journal article" date="2019" name="Int. J. Syst. Evol. Microbiol.">
        <title>The Global Catalogue of Microorganisms (GCM) 10K type strain sequencing project: providing services to taxonomists for standard genome sequencing and annotation.</title>
        <authorList>
            <consortium name="The Broad Institute Genomics Platform"/>
            <consortium name="The Broad Institute Genome Sequencing Center for Infectious Disease"/>
            <person name="Wu L."/>
            <person name="Ma J."/>
        </authorList>
    </citation>
    <scope>NUCLEOTIDE SEQUENCE [LARGE SCALE GENOMIC DNA]</scope>
    <source>
        <strain evidence="4">JCM 18077</strain>
    </source>
</reference>
<name>A0ABP8YWR0_9ACTN</name>
<dbReference type="Proteomes" id="UP001500822">
    <property type="component" value="Unassembled WGS sequence"/>
</dbReference>
<evidence type="ECO:0000259" key="2">
    <source>
        <dbReference type="Pfam" id="PF18731"/>
    </source>
</evidence>
<sequence length="1136" mass="125580">MALSNRDRIHQALDLLGPALNAYLTETVGSELPEDFDGGWIDILRAVKSTGPGANKDFNPEDPYDSLRMITDNVPYRYRRGWDPIKTRLTRADIGLATELLEVRNDFAHAASFTSDDAQRALDTASRLLLAIGAPREAEKVAKSRDDLRRVTYDRVDSNTARHNPKLNIGSDRLPPWREVLAPHPDVQNDQFNAAEFAADLYTVAMRSGGHKSEYTDAREFFARTYLTEGLRDLIGRNVARMNGDANASPVINLQTNFGGGKTHSMLALWHLTSDHASTDFGDEVGELTAPLDDVKKSVGIRRVALVGNQMEPANVDHSDGRPGIRTMWGELAWQLGGQDAYDIIATADQASTNPGASLRELFELYSPAVILIDEWVAYARQLVNASGLPAGDFDTQFTFAQTLTEAARATAGIQVVISIPASNNPSDADEVNEEEVGGEHGRVALARLKNVVGRTADQWQPANAQESFEIVRRRIFSVPDAAAMSEISVIAKSLVEYYRKHHSEFPSEAHEPGYIDRIKQCYPIHPELFDRLYQDWSTLDRFQRTRGVLQMMNRVVGTLWRDQDPAALVMPGTVPLSDADVVSEVAKYLEDNFKPILNSDVAGQDSVPYRVDHDHQLFGQRGTAQRLARTVFMDATPGLHTPHKGAEKKRIFLGTALPGDVPGNFHSALDKLANESTYLYTDGGRYWYDTQANTTRAARDHAAELPEADVWADVQRRLEALRRSTGDHVFTGYHLCPNGSEDVPDDPATRLVVVPMNHAHSARGGTDTAARKWVRDVLERRGSANRIFKNSLVFLSADEKRAAELDSAVRDYLAWTWVVENEESLGLGGQQANQAKARRGEADQIAESRLLETFVWGIYPVQPLGDRTFSLEVTSTGGADNDLLLRTSTRLKEEIKQARSSSLIRMDLDGPLSEAWKDGHIEVGQLYRYYATYPYLSRLRDRDVLIDGLYSVKDDLIGWLQDGFAFAETWDAESERYRGIHLPSHQGTLHISDATLIVKPKVAEEQYEKESGEVGGGSDEECESSGSGGTKHRTDTGSDGGASGGSGGTTTPPPPVPDPNRRYFGSVVLDSDLPARDFAEIHQELLRHLAKPGVHVDIRLEISATAPDGFDTGTQRTISENAANLHFTESGFVED</sequence>
<evidence type="ECO:0000256" key="1">
    <source>
        <dbReference type="SAM" id="MobiDB-lite"/>
    </source>
</evidence>
<dbReference type="Pfam" id="PF18731">
    <property type="entry name" value="HEPN_Swt1"/>
    <property type="match status" value="1"/>
</dbReference>
<organism evidence="3 4">
    <name type="scientific">Gordonia alkaliphila</name>
    <dbReference type="NCBI Taxonomy" id="1053547"/>
    <lineage>
        <taxon>Bacteria</taxon>
        <taxon>Bacillati</taxon>
        <taxon>Actinomycetota</taxon>
        <taxon>Actinomycetes</taxon>
        <taxon>Mycobacteriales</taxon>
        <taxon>Gordoniaceae</taxon>
        <taxon>Gordonia</taxon>
    </lineage>
</organism>
<feature type="region of interest" description="Disordered" evidence="1">
    <location>
        <begin position="1007"/>
        <end position="1065"/>
    </location>
</feature>
<keyword evidence="4" id="KW-1185">Reference proteome</keyword>
<feature type="compositionally biased region" description="Gly residues" evidence="1">
    <location>
        <begin position="1039"/>
        <end position="1049"/>
    </location>
</feature>
<accession>A0ABP8YWR0</accession>
<dbReference type="RefSeq" id="WP_345312328.1">
    <property type="nucleotide sequence ID" value="NZ_BAABIE010000002.1"/>
</dbReference>
<dbReference type="InterPro" id="IPR007555">
    <property type="entry name" value="DUF499"/>
</dbReference>